<dbReference type="EMBL" id="HE575321">
    <property type="protein sequence ID" value="CCC92170.1"/>
    <property type="molecule type" value="Genomic_DNA"/>
</dbReference>
<dbReference type="AlphaFoldDB" id="G0US08"/>
<organism evidence="2">
    <name type="scientific">Trypanosoma congolense (strain IL3000)</name>
    <dbReference type="NCBI Taxonomy" id="1068625"/>
    <lineage>
        <taxon>Eukaryota</taxon>
        <taxon>Discoba</taxon>
        <taxon>Euglenozoa</taxon>
        <taxon>Kinetoplastea</taxon>
        <taxon>Metakinetoplastina</taxon>
        <taxon>Trypanosomatida</taxon>
        <taxon>Trypanosomatidae</taxon>
        <taxon>Trypanosoma</taxon>
        <taxon>Nannomonas</taxon>
    </lineage>
</organism>
<feature type="transmembrane region" description="Helical" evidence="1">
    <location>
        <begin position="38"/>
        <end position="60"/>
    </location>
</feature>
<protein>
    <submittedName>
        <fullName evidence="2">Uncharacterized protein</fullName>
    </submittedName>
</protein>
<accession>G0US08</accession>
<keyword evidence="1" id="KW-1133">Transmembrane helix</keyword>
<reference evidence="2" key="1">
    <citation type="journal article" date="2012" name="Proc. Natl. Acad. Sci. U.S.A.">
        <title>Antigenic diversity is generated by distinct evolutionary mechanisms in African trypanosome species.</title>
        <authorList>
            <person name="Jackson A.P."/>
            <person name="Berry A."/>
            <person name="Aslett M."/>
            <person name="Allison H.C."/>
            <person name="Burton P."/>
            <person name="Vavrova-Anderson J."/>
            <person name="Brown R."/>
            <person name="Browne H."/>
            <person name="Corton N."/>
            <person name="Hauser H."/>
            <person name="Gamble J."/>
            <person name="Gilderthorp R."/>
            <person name="Marcello L."/>
            <person name="McQuillan J."/>
            <person name="Otto T.D."/>
            <person name="Quail M.A."/>
            <person name="Sanders M.J."/>
            <person name="van Tonder A."/>
            <person name="Ginger M.L."/>
            <person name="Field M.C."/>
            <person name="Barry J.D."/>
            <person name="Hertz-Fowler C."/>
            <person name="Berriman M."/>
        </authorList>
    </citation>
    <scope>NUCLEOTIDE SEQUENCE</scope>
    <source>
        <strain evidence="2">IL3000</strain>
    </source>
</reference>
<gene>
    <name evidence="2" type="ORF">TCIL3000_8_3890</name>
</gene>
<evidence type="ECO:0000313" key="2">
    <source>
        <dbReference type="EMBL" id="CCC92170.1"/>
    </source>
</evidence>
<evidence type="ECO:0000256" key="1">
    <source>
        <dbReference type="SAM" id="Phobius"/>
    </source>
</evidence>
<keyword evidence="1" id="KW-0812">Transmembrane</keyword>
<name>G0US08_TRYCI</name>
<keyword evidence="1" id="KW-0472">Membrane</keyword>
<sequence>MDVSRRFSAGRNDTVCIVTCCYVCRRVDFSILPCYPTLLLHLYVCFIIGFIFVGVFLWLLSSPYYRTWSSQGVAASKGPGGPVFLFGGGNSSKGGLDKRRGIASLLTRAVGSYDCTIKESAQ</sequence>
<proteinExistence type="predicted"/>